<dbReference type="EMBL" id="SELW01000155">
    <property type="protein sequence ID" value="TID30344.1"/>
    <property type="molecule type" value="Genomic_DNA"/>
</dbReference>
<organism evidence="2 3">
    <name type="scientific">Pichia inconspicua</name>
    <dbReference type="NCBI Taxonomy" id="52247"/>
    <lineage>
        <taxon>Eukaryota</taxon>
        <taxon>Fungi</taxon>
        <taxon>Dikarya</taxon>
        <taxon>Ascomycota</taxon>
        <taxon>Saccharomycotina</taxon>
        <taxon>Pichiomycetes</taxon>
        <taxon>Pichiales</taxon>
        <taxon>Pichiaceae</taxon>
        <taxon>Pichia</taxon>
    </lineage>
</organism>
<accession>A0A4T0X683</accession>
<dbReference type="OrthoDB" id="3994616at2759"/>
<evidence type="ECO:0000313" key="3">
    <source>
        <dbReference type="Proteomes" id="UP000307173"/>
    </source>
</evidence>
<name>A0A4T0X683_9ASCO</name>
<sequence length="243" mass="28558">MSLSTEQLEELTKQRRDTQDLDFENYCRIKKEILKLVIDVKNGAKVDESLLKELSRLENELKAAKLKTELSLDLDLVRFVNTNEQLNSHTQKNNQYLTDLIISSTKEYKQLQKRIELAQQILENRQALNKTISNYLEKSKRITLTKKELQQLFDNEDDNLQLVIDSGKLIQEDQYNPENTKYEFIFSRNSSFKLSLEELQANIQIQIDECKEAQRNIEDSKKTWKQASEKLVNLLSKIETEVL</sequence>
<proteinExistence type="predicted"/>
<evidence type="ECO:0000313" key="2">
    <source>
        <dbReference type="EMBL" id="TID30344.1"/>
    </source>
</evidence>
<dbReference type="AlphaFoldDB" id="A0A4T0X683"/>
<feature type="coiled-coil region" evidence="1">
    <location>
        <begin position="196"/>
        <end position="230"/>
    </location>
</feature>
<gene>
    <name evidence="2" type="ORF">CANINC_001046</name>
</gene>
<keyword evidence="1" id="KW-0175">Coiled coil</keyword>
<reference evidence="2 3" key="1">
    <citation type="journal article" date="2019" name="Front. Genet.">
        <title>Whole-Genome Sequencing of the Opportunistic Yeast Pathogen Candida inconspicua Uncovers Its Hybrid Origin.</title>
        <authorList>
            <person name="Mixao V."/>
            <person name="Hansen A.P."/>
            <person name="Saus E."/>
            <person name="Boekhout T."/>
            <person name="Lass-Florl C."/>
            <person name="Gabaldon T."/>
        </authorList>
    </citation>
    <scope>NUCLEOTIDE SEQUENCE [LARGE SCALE GENOMIC DNA]</scope>
    <source>
        <strain evidence="2 3">CBS 180</strain>
    </source>
</reference>
<feature type="coiled-coil region" evidence="1">
    <location>
        <begin position="101"/>
        <end position="138"/>
    </location>
</feature>
<dbReference type="Proteomes" id="UP000307173">
    <property type="component" value="Unassembled WGS sequence"/>
</dbReference>
<evidence type="ECO:0000256" key="1">
    <source>
        <dbReference type="SAM" id="Coils"/>
    </source>
</evidence>
<comment type="caution">
    <text evidence="2">The sequence shown here is derived from an EMBL/GenBank/DDBJ whole genome shotgun (WGS) entry which is preliminary data.</text>
</comment>
<keyword evidence="3" id="KW-1185">Reference proteome</keyword>
<protein>
    <submittedName>
        <fullName evidence="2">Uncharacterized protein</fullName>
    </submittedName>
</protein>